<protein>
    <submittedName>
        <fullName evidence="10">Chemotaxis protein MotA</fullName>
    </submittedName>
</protein>
<dbReference type="NCBIfam" id="NF005997">
    <property type="entry name" value="PRK08124.1"/>
    <property type="match status" value="1"/>
</dbReference>
<evidence type="ECO:0000259" key="9">
    <source>
        <dbReference type="Pfam" id="PF01618"/>
    </source>
</evidence>
<evidence type="ECO:0000313" key="11">
    <source>
        <dbReference type="Proteomes" id="UP001232445"/>
    </source>
</evidence>
<keyword evidence="5 8" id="KW-0812">Transmembrane</keyword>
<evidence type="ECO:0000256" key="4">
    <source>
        <dbReference type="ARBA" id="ARBA00022475"/>
    </source>
</evidence>
<feature type="transmembrane region" description="Helical" evidence="8">
    <location>
        <begin position="34"/>
        <end position="54"/>
    </location>
</feature>
<evidence type="ECO:0000313" key="10">
    <source>
        <dbReference type="EMBL" id="MDQ0340864.1"/>
    </source>
</evidence>
<name>A0ABU0CXG8_9BACI</name>
<reference evidence="10 11" key="1">
    <citation type="submission" date="2023-07" db="EMBL/GenBank/DDBJ databases">
        <title>Genomic Encyclopedia of Type Strains, Phase IV (KMG-IV): sequencing the most valuable type-strain genomes for metagenomic binning, comparative biology and taxonomic classification.</title>
        <authorList>
            <person name="Goeker M."/>
        </authorList>
    </citation>
    <scope>NUCLEOTIDE SEQUENCE [LARGE SCALE GENOMIC DNA]</scope>
    <source>
        <strain evidence="10 11">DSM 17740</strain>
    </source>
</reference>
<evidence type="ECO:0000256" key="5">
    <source>
        <dbReference type="ARBA" id="ARBA00022692"/>
    </source>
</evidence>
<evidence type="ECO:0000256" key="6">
    <source>
        <dbReference type="ARBA" id="ARBA00022989"/>
    </source>
</evidence>
<keyword evidence="6 8" id="KW-1133">Transmembrane helix</keyword>
<comment type="subcellular location">
    <subcellularLocation>
        <location evidence="1">Cell membrane</location>
        <topology evidence="1">Multi-pass membrane protein</topology>
    </subcellularLocation>
</comment>
<keyword evidence="3" id="KW-0813">Transport</keyword>
<organism evidence="10 11">
    <name type="scientific">Caldalkalibacillus uzonensis</name>
    <dbReference type="NCBI Taxonomy" id="353224"/>
    <lineage>
        <taxon>Bacteria</taxon>
        <taxon>Bacillati</taxon>
        <taxon>Bacillota</taxon>
        <taxon>Bacilli</taxon>
        <taxon>Bacillales</taxon>
        <taxon>Bacillaceae</taxon>
        <taxon>Caldalkalibacillus</taxon>
    </lineage>
</organism>
<dbReference type="RefSeq" id="WP_307343235.1">
    <property type="nucleotide sequence ID" value="NZ_JAUSUQ010000021.1"/>
</dbReference>
<dbReference type="PANTHER" id="PTHR30433">
    <property type="entry name" value="CHEMOTAXIS PROTEIN MOTA"/>
    <property type="match status" value="1"/>
</dbReference>
<evidence type="ECO:0000256" key="8">
    <source>
        <dbReference type="SAM" id="Phobius"/>
    </source>
</evidence>
<dbReference type="EMBL" id="JAUSUQ010000021">
    <property type="protein sequence ID" value="MDQ0340864.1"/>
    <property type="molecule type" value="Genomic_DNA"/>
</dbReference>
<keyword evidence="7 8" id="KW-0472">Membrane</keyword>
<keyword evidence="11" id="KW-1185">Reference proteome</keyword>
<feature type="transmembrane region" description="Helical" evidence="8">
    <location>
        <begin position="182"/>
        <end position="201"/>
    </location>
</feature>
<dbReference type="InterPro" id="IPR000540">
    <property type="entry name" value="Flag_MotA_CS"/>
</dbReference>
<evidence type="ECO:0000256" key="3">
    <source>
        <dbReference type="ARBA" id="ARBA00022448"/>
    </source>
</evidence>
<keyword evidence="4" id="KW-1003">Cell membrane</keyword>
<evidence type="ECO:0000256" key="7">
    <source>
        <dbReference type="ARBA" id="ARBA00023136"/>
    </source>
</evidence>
<sequence length="266" mass="28996">MDKTSLFGIIIGIAALLLGLTAKGSPLSILLNPAAMIIILVGTVASVSIAFPFSELKKLPALFRVIFSNQKLPDIQELIPQFKDWANIARREGLLALEDHVEQIEDPFLKYGMKMVIDGQSPEFIRQMMEEDLDAMAERHAAGAQIFSQAGTYAPTLGVLGAVMGLIAALGDLDDIERLGPAIAAAFVATLLGIFTGYVLWHPMANKLKLKSQQEIQVKQVMIEGILAIQEGVSPRVIEDKLLAYVPTKKRQVNGYTVQEGEELNV</sequence>
<comment type="similarity">
    <text evidence="2">Belongs to the MotA family.</text>
</comment>
<feature type="transmembrane region" description="Helical" evidence="8">
    <location>
        <begin position="150"/>
        <end position="170"/>
    </location>
</feature>
<gene>
    <name evidence="10" type="ORF">J2S00_003704</name>
</gene>
<dbReference type="Pfam" id="PF01618">
    <property type="entry name" value="MotA_ExbB"/>
    <property type="match status" value="1"/>
</dbReference>
<dbReference type="InterPro" id="IPR047055">
    <property type="entry name" value="MotA-like"/>
</dbReference>
<dbReference type="PANTHER" id="PTHR30433:SF3">
    <property type="entry name" value="MOTILITY PROTEIN A"/>
    <property type="match status" value="1"/>
</dbReference>
<comment type="caution">
    <text evidence="10">The sequence shown here is derived from an EMBL/GenBank/DDBJ whole genome shotgun (WGS) entry which is preliminary data.</text>
</comment>
<proteinExistence type="inferred from homology"/>
<evidence type="ECO:0000256" key="2">
    <source>
        <dbReference type="ARBA" id="ARBA00008038"/>
    </source>
</evidence>
<evidence type="ECO:0000256" key="1">
    <source>
        <dbReference type="ARBA" id="ARBA00004651"/>
    </source>
</evidence>
<dbReference type="PROSITE" id="PS01307">
    <property type="entry name" value="MOTA"/>
    <property type="match status" value="1"/>
</dbReference>
<feature type="domain" description="MotA/TolQ/ExbB proton channel" evidence="9">
    <location>
        <begin position="102"/>
        <end position="218"/>
    </location>
</feature>
<dbReference type="Proteomes" id="UP001232445">
    <property type="component" value="Unassembled WGS sequence"/>
</dbReference>
<accession>A0ABU0CXG8</accession>
<dbReference type="InterPro" id="IPR002898">
    <property type="entry name" value="MotA_ExbB_proton_chnl"/>
</dbReference>